<protein>
    <submittedName>
        <fullName evidence="1">Uncharacterized protein</fullName>
    </submittedName>
</protein>
<name>A0ABP7RJN1_9BACT</name>
<evidence type="ECO:0000313" key="1">
    <source>
        <dbReference type="EMBL" id="GAA3998494.1"/>
    </source>
</evidence>
<evidence type="ECO:0000313" key="2">
    <source>
        <dbReference type="Proteomes" id="UP001500567"/>
    </source>
</evidence>
<dbReference type="EMBL" id="BAABDJ010000003">
    <property type="protein sequence ID" value="GAA3998494.1"/>
    <property type="molecule type" value="Genomic_DNA"/>
</dbReference>
<keyword evidence="2" id="KW-1185">Reference proteome</keyword>
<reference evidence="2" key="1">
    <citation type="journal article" date="2019" name="Int. J. Syst. Evol. Microbiol.">
        <title>The Global Catalogue of Microorganisms (GCM) 10K type strain sequencing project: providing services to taxonomists for standard genome sequencing and annotation.</title>
        <authorList>
            <consortium name="The Broad Institute Genomics Platform"/>
            <consortium name="The Broad Institute Genome Sequencing Center for Infectious Disease"/>
            <person name="Wu L."/>
            <person name="Ma J."/>
        </authorList>
    </citation>
    <scope>NUCLEOTIDE SEQUENCE [LARGE SCALE GENOMIC DNA]</scope>
    <source>
        <strain evidence="2">JCM 17224</strain>
    </source>
</reference>
<comment type="caution">
    <text evidence="1">The sequence shown here is derived from an EMBL/GenBank/DDBJ whole genome shotgun (WGS) entry which is preliminary data.</text>
</comment>
<accession>A0ABP7RJN1</accession>
<sequence length="94" mass="9611">MPEVESITTENWQPLRNLGSAASGIFLAMFSVPGTVPGYHGGQAARCLQTASKVPSAPVERGGYFGFREAGVRAELGYGNVGAGGLAQLGADAL</sequence>
<dbReference type="Proteomes" id="UP001500567">
    <property type="component" value="Unassembled WGS sequence"/>
</dbReference>
<gene>
    <name evidence="1" type="ORF">GCM10022408_06690</name>
</gene>
<proteinExistence type="predicted"/>
<organism evidence="1 2">
    <name type="scientific">Hymenobacter fastidiosus</name>
    <dbReference type="NCBI Taxonomy" id="486264"/>
    <lineage>
        <taxon>Bacteria</taxon>
        <taxon>Pseudomonadati</taxon>
        <taxon>Bacteroidota</taxon>
        <taxon>Cytophagia</taxon>
        <taxon>Cytophagales</taxon>
        <taxon>Hymenobacteraceae</taxon>
        <taxon>Hymenobacter</taxon>
    </lineage>
</organism>